<evidence type="ECO:0000256" key="1">
    <source>
        <dbReference type="ARBA" id="ARBA00009403"/>
    </source>
</evidence>
<dbReference type="HOGENOM" id="CLU_118168_4_0_1"/>
<dbReference type="Pfam" id="PF00031">
    <property type="entry name" value="Cystatin"/>
    <property type="match status" value="1"/>
</dbReference>
<dbReference type="SMART" id="SM00043">
    <property type="entry name" value="CY"/>
    <property type="match status" value="1"/>
</dbReference>
<dbReference type="InterPro" id="IPR000010">
    <property type="entry name" value="Cystatin_dom"/>
</dbReference>
<feature type="domain" description="Cystatin" evidence="5">
    <location>
        <begin position="16"/>
        <end position="123"/>
    </location>
</feature>
<feature type="signal peptide" evidence="4">
    <location>
        <begin position="1"/>
        <end position="16"/>
    </location>
</feature>
<dbReference type="eggNOG" id="ENOG502SC50">
    <property type="taxonomic scope" value="Eukaryota"/>
</dbReference>
<keyword evidence="3" id="KW-0789">Thiol protease inhibitor</keyword>
<dbReference type="GO" id="GO:0005615">
    <property type="term" value="C:extracellular space"/>
    <property type="evidence" value="ECO:0007669"/>
    <property type="project" value="TreeGrafter"/>
</dbReference>
<dbReference type="OrthoDB" id="6428149at2759"/>
<proteinExistence type="inferred from homology"/>
<evidence type="ECO:0000259" key="5">
    <source>
        <dbReference type="SMART" id="SM00043"/>
    </source>
</evidence>
<evidence type="ECO:0000256" key="4">
    <source>
        <dbReference type="SAM" id="SignalP"/>
    </source>
</evidence>
<protein>
    <recommendedName>
        <fullName evidence="5">Cystatin domain-containing protein</fullName>
    </recommendedName>
</protein>
<dbReference type="PANTHER" id="PTHR46186:SF2">
    <property type="entry name" value="CYSTATIN"/>
    <property type="match status" value="1"/>
</dbReference>
<dbReference type="AlphaFoldDB" id="T1K831"/>
<keyword evidence="7" id="KW-1185">Reference proteome</keyword>
<keyword evidence="4" id="KW-0732">Signal</keyword>
<reference evidence="7" key="1">
    <citation type="submission" date="2011-08" db="EMBL/GenBank/DDBJ databases">
        <authorList>
            <person name="Rombauts S."/>
        </authorList>
    </citation>
    <scope>NUCLEOTIDE SEQUENCE</scope>
    <source>
        <strain evidence="7">London</strain>
    </source>
</reference>
<evidence type="ECO:0000256" key="2">
    <source>
        <dbReference type="ARBA" id="ARBA00022690"/>
    </source>
</evidence>
<dbReference type="GO" id="GO:0031982">
    <property type="term" value="C:vesicle"/>
    <property type="evidence" value="ECO:0007669"/>
    <property type="project" value="TreeGrafter"/>
</dbReference>
<sequence length="125" mass="14016">MKFVVLLICLFSVVIARPSVWKSIPVDDPTVNLLTEKGIEHRNKNDNSIYYEKLIAIKKAQTQALAPAKYKIEFLIGPTECLKTDPNSASCQISTNKASETCIFVFLIRRGSNDIHITRDFCSPA</sequence>
<dbReference type="OMA" id="KASETCI"/>
<keyword evidence="2" id="KW-0646">Protease inhibitor</keyword>
<gene>
    <name evidence="6" type="primary">107361218</name>
</gene>
<comment type="similarity">
    <text evidence="1">Belongs to the cystatin family.</text>
</comment>
<dbReference type="PANTHER" id="PTHR46186">
    <property type="entry name" value="CYSTATIN"/>
    <property type="match status" value="1"/>
</dbReference>
<reference evidence="6" key="2">
    <citation type="submission" date="2015-06" db="UniProtKB">
        <authorList>
            <consortium name="EnsemblMetazoa"/>
        </authorList>
    </citation>
    <scope>IDENTIFICATION</scope>
</reference>
<evidence type="ECO:0000256" key="3">
    <source>
        <dbReference type="ARBA" id="ARBA00022704"/>
    </source>
</evidence>
<dbReference type="SUPFAM" id="SSF54403">
    <property type="entry name" value="Cystatin/monellin"/>
    <property type="match status" value="1"/>
</dbReference>
<dbReference type="GO" id="GO:0004869">
    <property type="term" value="F:cysteine-type endopeptidase inhibitor activity"/>
    <property type="evidence" value="ECO:0007669"/>
    <property type="project" value="UniProtKB-KW"/>
</dbReference>
<dbReference type="EnsemblMetazoa" id="tetur06g06620.1">
    <property type="protein sequence ID" value="tetur06g06620.1"/>
    <property type="gene ID" value="tetur06g06620"/>
</dbReference>
<evidence type="ECO:0000313" key="7">
    <source>
        <dbReference type="Proteomes" id="UP000015104"/>
    </source>
</evidence>
<dbReference type="KEGG" id="tut:107361218"/>
<accession>T1K831</accession>
<dbReference type="GO" id="GO:0005737">
    <property type="term" value="C:cytoplasm"/>
    <property type="evidence" value="ECO:0007669"/>
    <property type="project" value="TreeGrafter"/>
</dbReference>
<dbReference type="EMBL" id="CAEY01001792">
    <property type="status" value="NOT_ANNOTATED_CDS"/>
    <property type="molecule type" value="Genomic_DNA"/>
</dbReference>
<name>T1K831_TETUR</name>
<dbReference type="CDD" id="cd00042">
    <property type="entry name" value="CY"/>
    <property type="match status" value="1"/>
</dbReference>
<dbReference type="Proteomes" id="UP000015104">
    <property type="component" value="Unassembled WGS sequence"/>
</dbReference>
<organism evidence="6 7">
    <name type="scientific">Tetranychus urticae</name>
    <name type="common">Two-spotted spider mite</name>
    <dbReference type="NCBI Taxonomy" id="32264"/>
    <lineage>
        <taxon>Eukaryota</taxon>
        <taxon>Metazoa</taxon>
        <taxon>Ecdysozoa</taxon>
        <taxon>Arthropoda</taxon>
        <taxon>Chelicerata</taxon>
        <taxon>Arachnida</taxon>
        <taxon>Acari</taxon>
        <taxon>Acariformes</taxon>
        <taxon>Trombidiformes</taxon>
        <taxon>Prostigmata</taxon>
        <taxon>Eleutherengona</taxon>
        <taxon>Raphignathae</taxon>
        <taxon>Tetranychoidea</taxon>
        <taxon>Tetranychidae</taxon>
        <taxon>Tetranychus</taxon>
    </lineage>
</organism>
<feature type="chain" id="PRO_5004591218" description="Cystatin domain-containing protein" evidence="4">
    <location>
        <begin position="17"/>
        <end position="125"/>
    </location>
</feature>
<evidence type="ECO:0000313" key="6">
    <source>
        <dbReference type="EnsemblMetazoa" id="tetur06g06620.1"/>
    </source>
</evidence>
<dbReference type="InterPro" id="IPR046350">
    <property type="entry name" value="Cystatin_sf"/>
</dbReference>
<dbReference type="Gene3D" id="3.10.450.10">
    <property type="match status" value="1"/>
</dbReference>